<keyword evidence="5" id="KW-0808">Transferase</keyword>
<gene>
    <name evidence="20" type="ORF">A3B74_00355</name>
</gene>
<feature type="binding site" evidence="17">
    <location>
        <position position="13"/>
    </location>
    <ligand>
        <name>ATP</name>
        <dbReference type="ChEBI" id="CHEBI:30616"/>
    </ligand>
</feature>
<evidence type="ECO:0000256" key="16">
    <source>
        <dbReference type="PIRSR" id="PIRSR600829-2"/>
    </source>
</evidence>
<keyword evidence="11" id="KW-0443">Lipid metabolism</keyword>
<proteinExistence type="inferred from homology"/>
<evidence type="ECO:0000256" key="13">
    <source>
        <dbReference type="ARBA" id="ARBA00023209"/>
    </source>
</evidence>
<evidence type="ECO:0000256" key="11">
    <source>
        <dbReference type="ARBA" id="ARBA00023098"/>
    </source>
</evidence>
<dbReference type="InterPro" id="IPR036945">
    <property type="entry name" value="DAGK_sf"/>
</dbReference>
<keyword evidence="18" id="KW-0460">Magnesium</keyword>
<evidence type="ECO:0000256" key="5">
    <source>
        <dbReference type="ARBA" id="ARBA00022679"/>
    </source>
</evidence>
<evidence type="ECO:0000256" key="8">
    <source>
        <dbReference type="ARBA" id="ARBA00022777"/>
    </source>
</evidence>
<feature type="binding site" evidence="17">
    <location>
        <position position="73"/>
    </location>
    <ligand>
        <name>ATP</name>
        <dbReference type="ChEBI" id="CHEBI:30616"/>
    </ligand>
</feature>
<keyword evidence="8" id="KW-0418">Kinase</keyword>
<evidence type="ECO:0000256" key="18">
    <source>
        <dbReference type="PIRSR" id="PIRSR600829-4"/>
    </source>
</evidence>
<comment type="caution">
    <text evidence="20">The sequence shown here is derived from an EMBL/GenBank/DDBJ whole genome shotgun (WGS) entry which is preliminary data.</text>
</comment>
<dbReference type="CDD" id="cd14263">
    <property type="entry name" value="DAGK_IM_like"/>
    <property type="match status" value="1"/>
</dbReference>
<feature type="binding site" evidence="17">
    <location>
        <position position="25"/>
    </location>
    <ligand>
        <name>ATP</name>
        <dbReference type="ChEBI" id="CHEBI:30616"/>
    </ligand>
</feature>
<dbReference type="GO" id="GO:0005524">
    <property type="term" value="F:ATP binding"/>
    <property type="evidence" value="ECO:0007669"/>
    <property type="project" value="UniProtKB-KW"/>
</dbReference>
<evidence type="ECO:0000256" key="19">
    <source>
        <dbReference type="SAM" id="Phobius"/>
    </source>
</evidence>
<evidence type="ECO:0000256" key="1">
    <source>
        <dbReference type="ARBA" id="ARBA00004651"/>
    </source>
</evidence>
<comment type="similarity">
    <text evidence="2">Belongs to the bacterial diacylglycerol kinase family.</text>
</comment>
<keyword evidence="7 17" id="KW-0547">Nucleotide-binding</keyword>
<dbReference type="Proteomes" id="UP000177165">
    <property type="component" value="Unassembled WGS sequence"/>
</dbReference>
<sequence>MIHFKILIKSFQYALQGLYYAWKHEQNFRIQIFFASIVFILMIILRVRVIEAVALIGVMALVIILELLNTMFERMVDILKPRIHYYASVIKDMMASAVLVASLSALIVGILIFFPYILELF</sequence>
<feature type="transmembrane region" description="Helical" evidence="19">
    <location>
        <begin position="93"/>
        <end position="118"/>
    </location>
</feature>
<keyword evidence="9 17" id="KW-0067">ATP-binding</keyword>
<keyword evidence="4" id="KW-0444">Lipid biosynthesis</keyword>
<comment type="cofactor">
    <cofactor evidence="18">
        <name>Mg(2+)</name>
        <dbReference type="ChEBI" id="CHEBI:18420"/>
    </cofactor>
    <text evidence="18">Mn(2+), Zn(2+), Cd(2+) and Co(2+) support activity to lesser extents.</text>
</comment>
<evidence type="ECO:0000256" key="7">
    <source>
        <dbReference type="ARBA" id="ARBA00022741"/>
    </source>
</evidence>
<dbReference type="GO" id="GO:0016301">
    <property type="term" value="F:kinase activity"/>
    <property type="evidence" value="ECO:0007669"/>
    <property type="project" value="UniProtKB-KW"/>
</dbReference>
<dbReference type="PANTHER" id="PTHR34299">
    <property type="entry name" value="DIACYLGLYCEROL KINASE"/>
    <property type="match status" value="1"/>
</dbReference>
<name>A0A1G2AQV2_9BACT</name>
<keyword evidence="10 19" id="KW-1133">Transmembrane helix</keyword>
<protein>
    <recommendedName>
        <fullName evidence="22">Diacylglycerol kinase</fullName>
    </recommendedName>
</protein>
<feature type="transmembrane region" description="Helical" evidence="19">
    <location>
        <begin position="53"/>
        <end position="72"/>
    </location>
</feature>
<feature type="binding site" evidence="16">
    <location>
        <position position="66"/>
    </location>
    <ligand>
        <name>substrate</name>
    </ligand>
</feature>
<dbReference type="STRING" id="1798540.A3B74_00355"/>
<keyword evidence="6 19" id="KW-0812">Transmembrane</keyword>
<evidence type="ECO:0000256" key="15">
    <source>
        <dbReference type="PIRSR" id="PIRSR600829-1"/>
    </source>
</evidence>
<feature type="binding site" evidence="18">
    <location>
        <position position="25"/>
    </location>
    <ligand>
        <name>a divalent metal cation</name>
        <dbReference type="ChEBI" id="CHEBI:60240"/>
    </ligand>
</feature>
<keyword evidence="18" id="KW-0479">Metal-binding</keyword>
<comment type="subcellular location">
    <subcellularLocation>
        <location evidence="1">Cell membrane</location>
        <topology evidence="1">Multi-pass membrane protein</topology>
    </subcellularLocation>
</comment>
<evidence type="ECO:0000256" key="14">
    <source>
        <dbReference type="ARBA" id="ARBA00023264"/>
    </source>
</evidence>
<evidence type="ECO:0000256" key="10">
    <source>
        <dbReference type="ARBA" id="ARBA00022989"/>
    </source>
</evidence>
<dbReference type="Gene3D" id="1.10.287.3610">
    <property type="match status" value="1"/>
</dbReference>
<dbReference type="InterPro" id="IPR000829">
    <property type="entry name" value="DAGK"/>
</dbReference>
<evidence type="ECO:0000256" key="17">
    <source>
        <dbReference type="PIRSR" id="PIRSR600829-3"/>
    </source>
</evidence>
<evidence type="ECO:0000256" key="2">
    <source>
        <dbReference type="ARBA" id="ARBA00005967"/>
    </source>
</evidence>
<keyword evidence="12 19" id="KW-0472">Membrane</keyword>
<evidence type="ECO:0000256" key="9">
    <source>
        <dbReference type="ARBA" id="ARBA00022840"/>
    </source>
</evidence>
<keyword evidence="3" id="KW-1003">Cell membrane</keyword>
<evidence type="ECO:0000313" key="21">
    <source>
        <dbReference type="Proteomes" id="UP000177165"/>
    </source>
</evidence>
<keyword evidence="14" id="KW-1208">Phospholipid metabolism</keyword>
<feature type="transmembrane region" description="Helical" evidence="19">
    <location>
        <begin position="28"/>
        <end position="47"/>
    </location>
</feature>
<dbReference type="PANTHER" id="PTHR34299:SF1">
    <property type="entry name" value="DIACYLGLYCEROL KINASE"/>
    <property type="match status" value="1"/>
</dbReference>
<dbReference type="AlphaFoldDB" id="A0A1G2AQV2"/>
<evidence type="ECO:0000256" key="6">
    <source>
        <dbReference type="ARBA" id="ARBA00022692"/>
    </source>
</evidence>
<reference evidence="20 21" key="1">
    <citation type="journal article" date="2016" name="Nat. Commun.">
        <title>Thousands of microbial genomes shed light on interconnected biogeochemical processes in an aquifer system.</title>
        <authorList>
            <person name="Anantharaman K."/>
            <person name="Brown C.T."/>
            <person name="Hug L.A."/>
            <person name="Sharon I."/>
            <person name="Castelle C.J."/>
            <person name="Probst A.J."/>
            <person name="Thomas B.C."/>
            <person name="Singh A."/>
            <person name="Wilkins M.J."/>
            <person name="Karaoz U."/>
            <person name="Brodie E.L."/>
            <person name="Williams K.H."/>
            <person name="Hubbard S.S."/>
            <person name="Banfield J.F."/>
        </authorList>
    </citation>
    <scope>NUCLEOTIDE SEQUENCE [LARGE SCALE GENOMIC DNA]</scope>
</reference>
<feature type="binding site" evidence="18">
    <location>
        <position position="73"/>
    </location>
    <ligand>
        <name>a divalent metal cation</name>
        <dbReference type="ChEBI" id="CHEBI:60240"/>
    </ligand>
</feature>
<evidence type="ECO:0008006" key="22">
    <source>
        <dbReference type="Google" id="ProtNLM"/>
    </source>
</evidence>
<dbReference type="EMBL" id="MHKB01000009">
    <property type="protein sequence ID" value="OGY79288.1"/>
    <property type="molecule type" value="Genomic_DNA"/>
</dbReference>
<dbReference type="GO" id="GO:0005886">
    <property type="term" value="C:plasma membrane"/>
    <property type="evidence" value="ECO:0007669"/>
    <property type="project" value="UniProtKB-SubCell"/>
</dbReference>
<feature type="binding site" evidence="17">
    <location>
        <begin position="91"/>
        <end position="92"/>
    </location>
    <ligand>
        <name>ATP</name>
        <dbReference type="ChEBI" id="CHEBI:30616"/>
    </ligand>
</feature>
<evidence type="ECO:0000256" key="4">
    <source>
        <dbReference type="ARBA" id="ARBA00022516"/>
    </source>
</evidence>
<evidence type="ECO:0000256" key="3">
    <source>
        <dbReference type="ARBA" id="ARBA00022475"/>
    </source>
</evidence>
<evidence type="ECO:0000313" key="20">
    <source>
        <dbReference type="EMBL" id="OGY79288.1"/>
    </source>
</evidence>
<accession>A0A1G2AQV2</accession>
<dbReference type="Pfam" id="PF01219">
    <property type="entry name" value="DAGK_prokar"/>
    <property type="match status" value="1"/>
</dbReference>
<dbReference type="GO" id="GO:0008654">
    <property type="term" value="P:phospholipid biosynthetic process"/>
    <property type="evidence" value="ECO:0007669"/>
    <property type="project" value="UniProtKB-KW"/>
</dbReference>
<evidence type="ECO:0000256" key="12">
    <source>
        <dbReference type="ARBA" id="ARBA00023136"/>
    </source>
</evidence>
<dbReference type="GO" id="GO:0046872">
    <property type="term" value="F:metal ion binding"/>
    <property type="evidence" value="ECO:0007669"/>
    <property type="project" value="UniProtKB-KW"/>
</dbReference>
<feature type="active site" description="Proton acceptor" evidence="15">
    <location>
        <position position="66"/>
    </location>
</feature>
<organism evidence="20 21">
    <name type="scientific">Candidatus Kerfeldbacteria bacterium RIFCSPHIGHO2_02_FULL_42_14</name>
    <dbReference type="NCBI Taxonomy" id="1798540"/>
    <lineage>
        <taxon>Bacteria</taxon>
        <taxon>Candidatus Kerfeldiibacteriota</taxon>
    </lineage>
</organism>
<keyword evidence="13" id="KW-0594">Phospholipid biosynthesis</keyword>